<reference evidence="1 2" key="1">
    <citation type="journal article" date="2021" name="BMC Genomics">
        <title>Datura genome reveals duplications of psychoactive alkaloid biosynthetic genes and high mutation rate following tissue culture.</title>
        <authorList>
            <person name="Rajewski A."/>
            <person name="Carter-House D."/>
            <person name="Stajich J."/>
            <person name="Litt A."/>
        </authorList>
    </citation>
    <scope>NUCLEOTIDE SEQUENCE [LARGE SCALE GENOMIC DNA]</scope>
    <source>
        <strain evidence="1">AR-01</strain>
    </source>
</reference>
<proteinExistence type="predicted"/>
<feature type="non-terminal residue" evidence="1">
    <location>
        <position position="67"/>
    </location>
</feature>
<keyword evidence="2" id="KW-1185">Reference proteome</keyword>
<evidence type="ECO:0000313" key="2">
    <source>
        <dbReference type="Proteomes" id="UP000823775"/>
    </source>
</evidence>
<organism evidence="1 2">
    <name type="scientific">Datura stramonium</name>
    <name type="common">Jimsonweed</name>
    <name type="synonym">Common thornapple</name>
    <dbReference type="NCBI Taxonomy" id="4076"/>
    <lineage>
        <taxon>Eukaryota</taxon>
        <taxon>Viridiplantae</taxon>
        <taxon>Streptophyta</taxon>
        <taxon>Embryophyta</taxon>
        <taxon>Tracheophyta</taxon>
        <taxon>Spermatophyta</taxon>
        <taxon>Magnoliopsida</taxon>
        <taxon>eudicotyledons</taxon>
        <taxon>Gunneridae</taxon>
        <taxon>Pentapetalae</taxon>
        <taxon>asterids</taxon>
        <taxon>lamiids</taxon>
        <taxon>Solanales</taxon>
        <taxon>Solanaceae</taxon>
        <taxon>Solanoideae</taxon>
        <taxon>Datureae</taxon>
        <taxon>Datura</taxon>
    </lineage>
</organism>
<name>A0ABS8VYT7_DATST</name>
<comment type="caution">
    <text evidence="1">The sequence shown here is derived from an EMBL/GenBank/DDBJ whole genome shotgun (WGS) entry which is preliminary data.</text>
</comment>
<gene>
    <name evidence="1" type="ORF">HAX54_042234</name>
</gene>
<feature type="non-terminal residue" evidence="1">
    <location>
        <position position="1"/>
    </location>
</feature>
<sequence>GLIPHLGDVCSADTPDLRHNAVTRHGHENEVVISEALSLSLLDNIWPMSILLLSNMAAITNARPCVK</sequence>
<protein>
    <submittedName>
        <fullName evidence="1">Uncharacterized protein</fullName>
    </submittedName>
</protein>
<dbReference type="EMBL" id="JACEIK010006197">
    <property type="protein sequence ID" value="MCE2055237.1"/>
    <property type="molecule type" value="Genomic_DNA"/>
</dbReference>
<accession>A0ABS8VYT7</accession>
<dbReference type="Proteomes" id="UP000823775">
    <property type="component" value="Unassembled WGS sequence"/>
</dbReference>
<evidence type="ECO:0000313" key="1">
    <source>
        <dbReference type="EMBL" id="MCE2055237.1"/>
    </source>
</evidence>